<dbReference type="AlphaFoldDB" id="A0A351R9L4"/>
<proteinExistence type="predicted"/>
<organism evidence="1 2">
    <name type="scientific">Methylotenera mobilis</name>
    <dbReference type="NCBI Taxonomy" id="359408"/>
    <lineage>
        <taxon>Bacteria</taxon>
        <taxon>Pseudomonadati</taxon>
        <taxon>Pseudomonadota</taxon>
        <taxon>Betaproteobacteria</taxon>
        <taxon>Nitrosomonadales</taxon>
        <taxon>Methylophilaceae</taxon>
        <taxon>Methylotenera</taxon>
    </lineage>
</organism>
<dbReference type="EMBL" id="DNAA01000087">
    <property type="protein sequence ID" value="HBA08735.1"/>
    <property type="molecule type" value="Genomic_DNA"/>
</dbReference>
<dbReference type="Proteomes" id="UP000264313">
    <property type="component" value="Unassembled WGS sequence"/>
</dbReference>
<evidence type="ECO:0000313" key="1">
    <source>
        <dbReference type="EMBL" id="HBA08735.1"/>
    </source>
</evidence>
<name>A0A351R9L4_9PROT</name>
<feature type="non-terminal residue" evidence="1">
    <location>
        <position position="38"/>
    </location>
</feature>
<evidence type="ECO:0000313" key="2">
    <source>
        <dbReference type="Proteomes" id="UP000264313"/>
    </source>
</evidence>
<accession>A0A351R9L4</accession>
<reference evidence="1 2" key="1">
    <citation type="journal article" date="2018" name="Nat. Biotechnol.">
        <title>A standardized bacterial taxonomy based on genome phylogeny substantially revises the tree of life.</title>
        <authorList>
            <person name="Parks D.H."/>
            <person name="Chuvochina M."/>
            <person name="Waite D.W."/>
            <person name="Rinke C."/>
            <person name="Skarshewski A."/>
            <person name="Chaumeil P.A."/>
            <person name="Hugenholtz P."/>
        </authorList>
    </citation>
    <scope>NUCLEOTIDE SEQUENCE [LARGE SCALE GENOMIC DNA]</scope>
    <source>
        <strain evidence="1">UBA9958</strain>
    </source>
</reference>
<comment type="caution">
    <text evidence="1">The sequence shown here is derived from an EMBL/GenBank/DDBJ whole genome shotgun (WGS) entry which is preliminary data.</text>
</comment>
<protein>
    <submittedName>
        <fullName evidence="1">Bacterioferritin</fullName>
    </submittedName>
</protein>
<sequence>MFVLTDIKTLRARARQNVEEGAVTIGYGGDRESIIKLL</sequence>
<gene>
    <name evidence="1" type="ORF">DCW48_03560</name>
</gene>